<dbReference type="GO" id="GO:0005085">
    <property type="term" value="F:guanyl-nucleotide exchange factor activity"/>
    <property type="evidence" value="ECO:0007669"/>
    <property type="project" value="UniProtKB-KW"/>
</dbReference>
<keyword evidence="4" id="KW-1185">Reference proteome</keyword>
<reference evidence="3" key="2">
    <citation type="submission" date="2022-06" db="UniProtKB">
        <authorList>
            <consortium name="EnsemblMetazoa"/>
        </authorList>
    </citation>
    <scope>IDENTIFICATION</scope>
    <source>
        <strain evidence="3">DF5081</strain>
    </source>
</reference>
<dbReference type="AlphaFoldDB" id="A0A8R1E4C3"/>
<protein>
    <submittedName>
        <fullName evidence="3">Uncharacterized protein</fullName>
    </submittedName>
</protein>
<organism evidence="3 4">
    <name type="scientific">Caenorhabditis japonica</name>
    <dbReference type="NCBI Taxonomy" id="281687"/>
    <lineage>
        <taxon>Eukaryota</taxon>
        <taxon>Metazoa</taxon>
        <taxon>Ecdysozoa</taxon>
        <taxon>Nematoda</taxon>
        <taxon>Chromadorea</taxon>
        <taxon>Rhabditida</taxon>
        <taxon>Rhabditina</taxon>
        <taxon>Rhabditomorpha</taxon>
        <taxon>Rhabditoidea</taxon>
        <taxon>Rhabditidae</taxon>
        <taxon>Peloderinae</taxon>
        <taxon>Caenorhabditis</taxon>
    </lineage>
</organism>
<accession>A0A8R1E4C3</accession>
<dbReference type="PANTHER" id="PTHR22826:SF106">
    <property type="entry name" value="TRIO, ISOFORM A"/>
    <property type="match status" value="1"/>
</dbReference>
<dbReference type="PANTHER" id="PTHR22826">
    <property type="entry name" value="RHO GUANINE EXCHANGE FACTOR-RELATED"/>
    <property type="match status" value="1"/>
</dbReference>
<dbReference type="EnsemblMetazoa" id="CJA20754.1">
    <property type="protein sequence ID" value="CJA20754.1"/>
    <property type="gene ID" value="WBGene00176326"/>
</dbReference>
<evidence type="ECO:0000313" key="3">
    <source>
        <dbReference type="EnsemblMetazoa" id="CJA20754.1"/>
    </source>
</evidence>
<sequence>MTMKAEDIVHILRDGIALLPGGRCRAGQAIIVCPSQEQSASPDNLRNVLLYLFEVAADRETEAQTPKKRRTSEVHITFRHPARPSDYKKNT</sequence>
<feature type="region of interest" description="Disordered" evidence="2">
    <location>
        <begin position="61"/>
        <end position="91"/>
    </location>
</feature>
<dbReference type="InterPro" id="IPR051336">
    <property type="entry name" value="RhoGEF_Guanine_NuclExch_SF"/>
</dbReference>
<reference evidence="4" key="1">
    <citation type="submission" date="2010-08" db="EMBL/GenBank/DDBJ databases">
        <authorList>
            <consortium name="Caenorhabditis japonica Sequencing Consortium"/>
            <person name="Wilson R.K."/>
        </authorList>
    </citation>
    <scope>NUCLEOTIDE SEQUENCE [LARGE SCALE GENOMIC DNA]</scope>
    <source>
        <strain evidence="4">DF5081</strain>
    </source>
</reference>
<evidence type="ECO:0000256" key="1">
    <source>
        <dbReference type="ARBA" id="ARBA00022658"/>
    </source>
</evidence>
<dbReference type="GO" id="GO:0007411">
    <property type="term" value="P:axon guidance"/>
    <property type="evidence" value="ECO:0007669"/>
    <property type="project" value="TreeGrafter"/>
</dbReference>
<dbReference type="GO" id="GO:0005737">
    <property type="term" value="C:cytoplasm"/>
    <property type="evidence" value="ECO:0007669"/>
    <property type="project" value="TreeGrafter"/>
</dbReference>
<dbReference type="GO" id="GO:0019898">
    <property type="term" value="C:extrinsic component of membrane"/>
    <property type="evidence" value="ECO:0007669"/>
    <property type="project" value="TreeGrafter"/>
</dbReference>
<name>A0A8R1E4C3_CAEJA</name>
<keyword evidence="1" id="KW-0344">Guanine-nucleotide releasing factor</keyword>
<dbReference type="Proteomes" id="UP000005237">
    <property type="component" value="Unassembled WGS sequence"/>
</dbReference>
<proteinExistence type="predicted"/>
<evidence type="ECO:0000256" key="2">
    <source>
        <dbReference type="SAM" id="MobiDB-lite"/>
    </source>
</evidence>
<evidence type="ECO:0000313" key="4">
    <source>
        <dbReference type="Proteomes" id="UP000005237"/>
    </source>
</evidence>